<protein>
    <submittedName>
        <fullName evidence="2">BNR/Asp-box repeat-containing protein</fullName>
    </submittedName>
</protein>
<dbReference type="SUPFAM" id="SSF50939">
    <property type="entry name" value="Sialidases"/>
    <property type="match status" value="1"/>
</dbReference>
<gene>
    <name evidence="2" type="ORF">A244_14147</name>
</gene>
<accession>S6UIV0</accession>
<feature type="non-terminal residue" evidence="2">
    <location>
        <position position="1"/>
    </location>
</feature>
<evidence type="ECO:0000259" key="1">
    <source>
        <dbReference type="Pfam" id="PF13088"/>
    </source>
</evidence>
<sequence>NPNSSLAAVGVPGKGLLVALNDLREGRFKLSLYSTDEQMKVWRPLPDLDKSPDPLGTPFSLEAYKEVIGQGFRASSGALRQPMEAEFLSNLDQRVCAPQGCDFEYEYPYFIRSPDGLYHLVYSWNNTFIKHVSFNEAWLAEQLL</sequence>
<dbReference type="Proteomes" id="UP000015729">
    <property type="component" value="Unassembled WGS sequence"/>
</dbReference>
<comment type="caution">
    <text evidence="2">The sequence shown here is derived from an EMBL/GenBank/DDBJ whole genome shotgun (WGS) entry which is preliminary data.</text>
</comment>
<dbReference type="PATRIC" id="fig|1194404.4.peg.2925"/>
<reference evidence="2 3" key="1">
    <citation type="journal article" date="2013" name="PLoS Pathog.">
        <title>Genomic analysis of the Kiwifruit pathogen Pseudomonas syringae pv. actinidiae provides insight into the origins of an emergent plant disease.</title>
        <authorList>
            <person name="McCann H.C."/>
            <person name="Rikkerink E.H."/>
            <person name="Bertels F."/>
            <person name="Fiers M."/>
            <person name="Lu A."/>
            <person name="Rees-George J."/>
            <person name="Andersen M.T."/>
            <person name="Gleave A.P."/>
            <person name="Haubold B."/>
            <person name="Wohlers M.W."/>
            <person name="Guttman D.S."/>
            <person name="Wang P.W."/>
            <person name="Straub C."/>
            <person name="Vanneste J.L."/>
            <person name="Rainey P.B."/>
            <person name="Templeton M.D."/>
        </authorList>
    </citation>
    <scope>NUCLEOTIDE SEQUENCE [LARGE SCALE GENOMIC DNA]</scope>
    <source>
        <strain evidence="2 3">ICMP 18807</strain>
    </source>
</reference>
<proteinExistence type="predicted"/>
<feature type="domain" description="Sialidase" evidence="1">
    <location>
        <begin position="1"/>
        <end position="120"/>
    </location>
</feature>
<dbReference type="InterPro" id="IPR011040">
    <property type="entry name" value="Sialidase"/>
</dbReference>
<name>S6UIV0_PSESF</name>
<dbReference type="EMBL" id="AOKG01000951">
    <property type="protein sequence ID" value="EPN55953.1"/>
    <property type="molecule type" value="Genomic_DNA"/>
</dbReference>
<dbReference type="InterPro" id="IPR036278">
    <property type="entry name" value="Sialidase_sf"/>
</dbReference>
<dbReference type="Pfam" id="PF13088">
    <property type="entry name" value="BNR_2"/>
    <property type="match status" value="1"/>
</dbReference>
<organism evidence="2 3">
    <name type="scientific">Pseudomonas syringae pv. actinidiae ICMP 18807</name>
    <dbReference type="NCBI Taxonomy" id="1194404"/>
    <lineage>
        <taxon>Bacteria</taxon>
        <taxon>Pseudomonadati</taxon>
        <taxon>Pseudomonadota</taxon>
        <taxon>Gammaproteobacteria</taxon>
        <taxon>Pseudomonadales</taxon>
        <taxon>Pseudomonadaceae</taxon>
        <taxon>Pseudomonas</taxon>
        <taxon>Pseudomonas syringae</taxon>
    </lineage>
</organism>
<dbReference type="AlphaFoldDB" id="S6UIV0"/>
<evidence type="ECO:0000313" key="2">
    <source>
        <dbReference type="EMBL" id="EPN55953.1"/>
    </source>
</evidence>
<evidence type="ECO:0000313" key="3">
    <source>
        <dbReference type="Proteomes" id="UP000015729"/>
    </source>
</evidence>